<feature type="transmembrane region" description="Helical" evidence="5">
    <location>
        <begin position="119"/>
        <end position="141"/>
    </location>
</feature>
<dbReference type="AlphaFoldDB" id="H8X0Y4"/>
<dbReference type="GO" id="GO:0000329">
    <property type="term" value="C:fungal-type vacuole membrane"/>
    <property type="evidence" value="ECO:0007669"/>
    <property type="project" value="TreeGrafter"/>
</dbReference>
<dbReference type="RefSeq" id="XP_003867461.1">
    <property type="nucleotide sequence ID" value="XM_003867413.1"/>
</dbReference>
<evidence type="ECO:0000313" key="7">
    <source>
        <dbReference type="Proteomes" id="UP000005018"/>
    </source>
</evidence>
<dbReference type="OrthoDB" id="410267at2759"/>
<dbReference type="InterPro" id="IPR036259">
    <property type="entry name" value="MFS_trans_sf"/>
</dbReference>
<keyword evidence="2 5" id="KW-0812">Transmembrane</keyword>
<dbReference type="GO" id="GO:0022857">
    <property type="term" value="F:transmembrane transporter activity"/>
    <property type="evidence" value="ECO:0007669"/>
    <property type="project" value="InterPro"/>
</dbReference>
<feature type="transmembrane region" description="Helical" evidence="5">
    <location>
        <begin position="319"/>
        <end position="349"/>
    </location>
</feature>
<organism evidence="6 7">
    <name type="scientific">Candida orthopsilosis (strain 90-125)</name>
    <name type="common">Yeast</name>
    <dbReference type="NCBI Taxonomy" id="1136231"/>
    <lineage>
        <taxon>Eukaryota</taxon>
        <taxon>Fungi</taxon>
        <taxon>Dikarya</taxon>
        <taxon>Ascomycota</taxon>
        <taxon>Saccharomycotina</taxon>
        <taxon>Pichiomycetes</taxon>
        <taxon>Debaryomycetaceae</taxon>
        <taxon>Candida/Lodderomyces clade</taxon>
        <taxon>Candida</taxon>
    </lineage>
</organism>
<name>H8X0Y4_CANO9</name>
<feature type="transmembrane region" description="Helical" evidence="5">
    <location>
        <begin position="26"/>
        <end position="45"/>
    </location>
</feature>
<evidence type="ECO:0000256" key="5">
    <source>
        <dbReference type="SAM" id="Phobius"/>
    </source>
</evidence>
<dbReference type="EMBL" id="HE681720">
    <property type="protein sequence ID" value="CCG22023.1"/>
    <property type="molecule type" value="Genomic_DNA"/>
</dbReference>
<evidence type="ECO:0000256" key="1">
    <source>
        <dbReference type="ARBA" id="ARBA00004141"/>
    </source>
</evidence>
<dbReference type="HOGENOM" id="CLU_012596_0_1_1"/>
<reference evidence="6 7" key="1">
    <citation type="journal article" date="2012" name="PLoS ONE">
        <title>Sequence and analysis of the genome of the pathogenic yeast Candida orthopsilosis.</title>
        <authorList>
            <person name="Riccombeni A."/>
            <person name="Vidanes G."/>
            <person name="Proux-Wera E."/>
            <person name="Wolfe K.H."/>
            <person name="Butler G."/>
        </authorList>
    </citation>
    <scope>NUCLEOTIDE SEQUENCE [LARGE SCALE GENOMIC DNA]</scope>
    <source>
        <strain evidence="6 7">Co 90-125</strain>
    </source>
</reference>
<dbReference type="Gene3D" id="1.20.1250.20">
    <property type="entry name" value="MFS general substrate transporter like domains"/>
    <property type="match status" value="2"/>
</dbReference>
<feature type="transmembrane region" description="Helical" evidence="5">
    <location>
        <begin position="380"/>
        <end position="401"/>
    </location>
</feature>
<keyword evidence="4 5" id="KW-0472">Membrane</keyword>
<proteinExistence type="predicted"/>
<evidence type="ECO:0000256" key="4">
    <source>
        <dbReference type="ARBA" id="ARBA00023136"/>
    </source>
</evidence>
<gene>
    <name evidence="6" type="ORF">CORT_0B03120</name>
</gene>
<feature type="transmembrane region" description="Helical" evidence="5">
    <location>
        <begin position="153"/>
        <end position="178"/>
    </location>
</feature>
<evidence type="ECO:0000256" key="2">
    <source>
        <dbReference type="ARBA" id="ARBA00022692"/>
    </source>
</evidence>
<dbReference type="InterPro" id="IPR011701">
    <property type="entry name" value="MFS"/>
</dbReference>
<dbReference type="Proteomes" id="UP000005018">
    <property type="component" value="Chromosome 2"/>
</dbReference>
<dbReference type="Pfam" id="PF07690">
    <property type="entry name" value="MFS_1"/>
    <property type="match status" value="1"/>
</dbReference>
<feature type="transmembrane region" description="Helical" evidence="5">
    <location>
        <begin position="517"/>
        <end position="538"/>
    </location>
</feature>
<comment type="subcellular location">
    <subcellularLocation>
        <location evidence="1">Membrane</location>
        <topology evidence="1">Multi-pass membrane protein</topology>
    </subcellularLocation>
</comment>
<accession>H8X0Y4</accession>
<feature type="transmembrane region" description="Helical" evidence="5">
    <location>
        <begin position="92"/>
        <end position="113"/>
    </location>
</feature>
<dbReference type="GeneID" id="14538569"/>
<feature type="transmembrane region" description="Helical" evidence="5">
    <location>
        <begin position="413"/>
        <end position="431"/>
    </location>
</feature>
<feature type="transmembrane region" description="Helical" evidence="5">
    <location>
        <begin position="65"/>
        <end position="85"/>
    </location>
</feature>
<keyword evidence="3 5" id="KW-1133">Transmembrane helix</keyword>
<evidence type="ECO:0000313" key="6">
    <source>
        <dbReference type="EMBL" id="CCG22023.1"/>
    </source>
</evidence>
<evidence type="ECO:0000256" key="3">
    <source>
        <dbReference type="ARBA" id="ARBA00022989"/>
    </source>
</evidence>
<feature type="transmembrane region" description="Helical" evidence="5">
    <location>
        <begin position="437"/>
        <end position="463"/>
    </location>
</feature>
<dbReference type="SUPFAM" id="SSF103473">
    <property type="entry name" value="MFS general substrate transporter"/>
    <property type="match status" value="1"/>
</dbReference>
<keyword evidence="7" id="KW-1185">Reference proteome</keyword>
<sequence>MSGTLEQQQQQQQHRAHMASHLPKRLTALIVSVFVALASGTPYMYGVYSPQLVKHIGLTASDSATISLATNIGSGVGGLPGGLLIDHFGPQISIFVGSLCIFVGYFTMFKIYYHQYSNMFVICIAMALMGFGSITSYFATLKASQANFPKHKGAAGALPVSCFGFSATVFSIISASFFKDNTGGLLQFLAFFCGFVALLGSFFVHVYVADEEDERDHNLLEPNNDSQGHQHPFSEADASLISDIEPPPQSLSRSESLNGSFSFWGIGNRTPRSSISLQDSEASEVTRGLIDEERIDKQLKPRASPLETIKRRLADKIYLVHYFIVSIAAGVGQVYIYSVGFIVAAQYYYNKEHDAQTKFDLFRRAVQVALHDPDAASIQALQVSILSIASFLGRLVAGFVSDYIHKKWHIQRLWIVQATLIILSLAQYITITNVSEFHWTAVASSLTGACYGLIFGTYPAVIADSFGTKTFSTNWGLICTGPLVTLYALNKYFGWIYDTQTDTETGICYLGNGCYKGAFEVSLILCSIAFLVSVILIYTQRHK</sequence>
<dbReference type="PANTHER" id="PTHR21576">
    <property type="entry name" value="UNCHARACTERIZED NODULIN-LIKE PROTEIN"/>
    <property type="match status" value="1"/>
</dbReference>
<protein>
    <submittedName>
        <fullName evidence="6">Membrane transporter</fullName>
    </submittedName>
</protein>
<feature type="transmembrane region" description="Helical" evidence="5">
    <location>
        <begin position="475"/>
        <end position="497"/>
    </location>
</feature>
<dbReference type="KEGG" id="cot:CORT_0B03120"/>
<dbReference type="eggNOG" id="ENOG502RWDV">
    <property type="taxonomic scope" value="Eukaryota"/>
</dbReference>
<feature type="transmembrane region" description="Helical" evidence="5">
    <location>
        <begin position="184"/>
        <end position="208"/>
    </location>
</feature>
<dbReference type="PANTHER" id="PTHR21576:SF166">
    <property type="entry name" value="ADR278WP"/>
    <property type="match status" value="1"/>
</dbReference>